<name>A0ABN7B594_9HEMI</name>
<evidence type="ECO:0000259" key="1">
    <source>
        <dbReference type="SMART" id="SM00848"/>
    </source>
</evidence>
<dbReference type="InterPro" id="IPR038765">
    <property type="entry name" value="Papain-like_cys_pep_sf"/>
</dbReference>
<dbReference type="EMBL" id="AP028918">
    <property type="protein sequence ID" value="BES99581.1"/>
    <property type="molecule type" value="Genomic_DNA"/>
</dbReference>
<proteinExistence type="predicted"/>
<feature type="domain" description="Cathepsin propeptide inhibitor" evidence="1">
    <location>
        <begin position="15"/>
        <end position="75"/>
    </location>
</feature>
<dbReference type="SMART" id="SM00848">
    <property type="entry name" value="Inhibitor_I29"/>
    <property type="match status" value="1"/>
</dbReference>
<dbReference type="InterPro" id="IPR013201">
    <property type="entry name" value="Prot_inhib_I29"/>
</dbReference>
<keyword evidence="3" id="KW-1185">Reference proteome</keyword>
<accession>A0ABN7B594</accession>
<dbReference type="SUPFAM" id="SSF54001">
    <property type="entry name" value="Cysteine proteinases"/>
    <property type="match status" value="1"/>
</dbReference>
<evidence type="ECO:0000313" key="3">
    <source>
        <dbReference type="Proteomes" id="UP001307889"/>
    </source>
</evidence>
<organism evidence="2 3">
    <name type="scientific">Nesidiocoris tenuis</name>
    <dbReference type="NCBI Taxonomy" id="355587"/>
    <lineage>
        <taxon>Eukaryota</taxon>
        <taxon>Metazoa</taxon>
        <taxon>Ecdysozoa</taxon>
        <taxon>Arthropoda</taxon>
        <taxon>Hexapoda</taxon>
        <taxon>Insecta</taxon>
        <taxon>Pterygota</taxon>
        <taxon>Neoptera</taxon>
        <taxon>Paraneoptera</taxon>
        <taxon>Hemiptera</taxon>
        <taxon>Heteroptera</taxon>
        <taxon>Panheteroptera</taxon>
        <taxon>Cimicomorpha</taxon>
        <taxon>Miridae</taxon>
        <taxon>Dicyphina</taxon>
        <taxon>Nesidiocoris</taxon>
    </lineage>
</organism>
<dbReference type="Proteomes" id="UP001307889">
    <property type="component" value="Chromosome 10"/>
</dbReference>
<gene>
    <name evidence="2" type="ORF">NTJ_12398</name>
</gene>
<reference evidence="2 3" key="1">
    <citation type="submission" date="2023-09" db="EMBL/GenBank/DDBJ databases">
        <title>Nesidiocoris tenuis whole genome shotgun sequence.</title>
        <authorList>
            <person name="Shibata T."/>
            <person name="Shimoda M."/>
            <person name="Kobayashi T."/>
            <person name="Uehara T."/>
        </authorList>
    </citation>
    <scope>NUCLEOTIDE SEQUENCE [LARGE SCALE GENOMIC DNA]</scope>
    <source>
        <strain evidence="2 3">Japan</strain>
    </source>
</reference>
<dbReference type="Gene3D" id="1.10.287.2250">
    <property type="match status" value="1"/>
</dbReference>
<evidence type="ECO:0000313" key="2">
    <source>
        <dbReference type="EMBL" id="BES99581.1"/>
    </source>
</evidence>
<protein>
    <submittedName>
        <fullName evidence="2">Cathepsin propeptide inhibitor domain (I29)</fullName>
    </submittedName>
</protein>
<sequence>MRNRLFVKMGLDEEFQEWKSKYNKAYKTQEEEDRRKQLWVAAKERIETHNKKFARGETTFSMALNNFADLEPHEMPRGGVLKNN</sequence>
<dbReference type="Pfam" id="PF08246">
    <property type="entry name" value="Inhibitor_I29"/>
    <property type="match status" value="1"/>
</dbReference>